<evidence type="ECO:0000256" key="3">
    <source>
        <dbReference type="ARBA" id="ARBA00023237"/>
    </source>
</evidence>
<feature type="domain" description="TonB-dependent receptor plug" evidence="6">
    <location>
        <begin position="55"/>
        <end position="165"/>
    </location>
</feature>
<gene>
    <name evidence="7" type="ORF">M8T91_04270</name>
</gene>
<feature type="domain" description="TonB-dependent receptor-like beta-barrel" evidence="5">
    <location>
        <begin position="445"/>
        <end position="983"/>
    </location>
</feature>
<evidence type="ECO:0000256" key="2">
    <source>
        <dbReference type="ARBA" id="ARBA00023136"/>
    </source>
</evidence>
<reference evidence="7 8" key="1">
    <citation type="submission" date="2022-05" db="EMBL/GenBank/DDBJ databases">
        <title>Microbulbifer sp. nov., isolated from sponge.</title>
        <authorList>
            <person name="Gao L."/>
        </authorList>
    </citation>
    <scope>NUCLEOTIDE SEQUENCE [LARGE SCALE GENOMIC DNA]</scope>
    <source>
        <strain evidence="7 8">MI-G</strain>
    </source>
</reference>
<dbReference type="InterPro" id="IPR037066">
    <property type="entry name" value="Plug_dom_sf"/>
</dbReference>
<evidence type="ECO:0000256" key="4">
    <source>
        <dbReference type="RuleBase" id="RU003357"/>
    </source>
</evidence>
<dbReference type="Proteomes" id="UP001321520">
    <property type="component" value="Chromosome"/>
</dbReference>
<organism evidence="7 8">
    <name type="scientific">Microbulbifer spongiae</name>
    <dbReference type="NCBI Taxonomy" id="2944933"/>
    <lineage>
        <taxon>Bacteria</taxon>
        <taxon>Pseudomonadati</taxon>
        <taxon>Pseudomonadota</taxon>
        <taxon>Gammaproteobacteria</taxon>
        <taxon>Cellvibrionales</taxon>
        <taxon>Microbulbiferaceae</taxon>
        <taxon>Microbulbifer</taxon>
    </lineage>
</organism>
<dbReference type="InterPro" id="IPR010104">
    <property type="entry name" value="TonB_rcpt_bac"/>
</dbReference>
<comment type="subcellular location">
    <subcellularLocation>
        <location evidence="1 4">Cell outer membrane</location>
    </subcellularLocation>
</comment>
<dbReference type="RefSeq" id="WP_301417146.1">
    <property type="nucleotide sequence ID" value="NZ_CP098023.1"/>
</dbReference>
<dbReference type="PANTHER" id="PTHR40980">
    <property type="entry name" value="PLUG DOMAIN-CONTAINING PROTEIN"/>
    <property type="match status" value="1"/>
</dbReference>
<proteinExistence type="inferred from homology"/>
<protein>
    <submittedName>
        <fullName evidence="7">TonB-dependent receptor</fullName>
    </submittedName>
</protein>
<accession>A0ABY9EC95</accession>
<comment type="similarity">
    <text evidence="4">Belongs to the TonB-dependent receptor family.</text>
</comment>
<dbReference type="SUPFAM" id="SSF56935">
    <property type="entry name" value="Porins"/>
    <property type="match status" value="1"/>
</dbReference>
<dbReference type="InterPro" id="IPR012910">
    <property type="entry name" value="Plug_dom"/>
</dbReference>
<dbReference type="Gene3D" id="2.40.170.20">
    <property type="entry name" value="TonB-dependent receptor, beta-barrel domain"/>
    <property type="match status" value="1"/>
</dbReference>
<sequence length="1016" mass="111468">MKQQCFHRDRLAFTISVVLGVTGIPSVLAMEDEPLLEEVTVTGIRASLKNSMDVKRDSAGVVDAISAEDMGKFPDSNLAESLQRISGVSIDRRNGEGSRVTVRGFGPDYNLITLNGRQMPSTSLVQNGGGVSQGRAFDMDNLAAESVRALEVYKTGRADIASGGMGATINIITQRPLDRPGLNMSLGAKVLRDTTNVVGDDYTPEAAGLFSWTDEGEKLGFALTASYQQRDSGASGAYTNNWITEAYDGTIPQSPGENSGEPIHILNEPELGELRSLPIDLRYIHSDRERTRINGQLTLQWRPIDTLTGTVDYTYARQDIYENRSELSAWMDTYKSDIAFDRGPVYTPALYWEERREQNPRDIGLALQQQNQVNTLKSLGLNLLWQPGDEFELVFDAHQSESSSLPDAGYGNWINIGLGANISAGQGIDFTGDGLPILLVDFDDGVYGNGNGKLEEGEVGSSVRQIFNDRAFAEFTQARLGANFVFNETHSIDFGIESRDMETRLQSSFYQELLAGGWGIANPGDVPAEYLSPINYAKLFNDYNLSLGSNSREFFDRVSDGRAAPLLLGYTGNAALVGRHLSNAVGLPWAVNPVDNLDRTVHEAVYGAYTQYYFSTDWRAMPVNLVVGLRYEKTGVESTDLANLPSEVVWQSNNDFQIPAGATATPYSEKAKYNHWLPNMDFDIEFIPGLIGRFSYSKTIARANYDQMGSAASGLSGPSLPTLLSGSTLGTAGSGNPGILPLESDNLDLSLEWYFDASSYVSMGYFRKDVDNFIGTATVDVNLYGLSDPTNGPRALQAMADLTALGEPLNDTNLFSMVAANILGVDFYEYTAEEFENLVDVTGNADDAPIIFRVSQPKNSERAVIDGWEVGVQHFLGETGFGLQANYTIVNGDIEYDVEQDPAINGGEQFALTGLSDTANVSLIFEQYGLSARLSYNWRDAFLAGVEDGGRRPRYTEEYSQVDLSIGYEVHENLKLSLDGINLLGEDQRQFARSTSQLLRIEMLGPRYALSARYHF</sequence>
<keyword evidence="8" id="KW-1185">Reference proteome</keyword>
<dbReference type="Gene3D" id="2.170.130.10">
    <property type="entry name" value="TonB-dependent receptor, plug domain"/>
    <property type="match status" value="1"/>
</dbReference>
<evidence type="ECO:0000259" key="5">
    <source>
        <dbReference type="Pfam" id="PF00593"/>
    </source>
</evidence>
<dbReference type="InterPro" id="IPR000531">
    <property type="entry name" value="Beta-barrel_TonB"/>
</dbReference>
<dbReference type="EMBL" id="CP098023">
    <property type="protein sequence ID" value="WKD50649.1"/>
    <property type="molecule type" value="Genomic_DNA"/>
</dbReference>
<keyword evidence="4" id="KW-0798">TonB box</keyword>
<keyword evidence="7" id="KW-0675">Receptor</keyword>
<name>A0ABY9EC95_9GAMM</name>
<evidence type="ECO:0000256" key="1">
    <source>
        <dbReference type="ARBA" id="ARBA00004442"/>
    </source>
</evidence>
<keyword evidence="2 4" id="KW-0472">Membrane</keyword>
<dbReference type="PANTHER" id="PTHR40980:SF3">
    <property type="entry name" value="TONB-DEPENDENT RECEPTOR-LIKE BETA-BARREL DOMAIN-CONTAINING PROTEIN"/>
    <property type="match status" value="1"/>
</dbReference>
<dbReference type="InterPro" id="IPR036942">
    <property type="entry name" value="Beta-barrel_TonB_sf"/>
</dbReference>
<dbReference type="Pfam" id="PF07715">
    <property type="entry name" value="Plug"/>
    <property type="match status" value="1"/>
</dbReference>
<dbReference type="NCBIfam" id="TIGR01782">
    <property type="entry name" value="TonB-Xanth-Caul"/>
    <property type="match status" value="1"/>
</dbReference>
<evidence type="ECO:0000259" key="6">
    <source>
        <dbReference type="Pfam" id="PF07715"/>
    </source>
</evidence>
<evidence type="ECO:0000313" key="7">
    <source>
        <dbReference type="EMBL" id="WKD50649.1"/>
    </source>
</evidence>
<dbReference type="Pfam" id="PF00593">
    <property type="entry name" value="TonB_dep_Rec_b-barrel"/>
    <property type="match status" value="1"/>
</dbReference>
<evidence type="ECO:0000313" key="8">
    <source>
        <dbReference type="Proteomes" id="UP001321520"/>
    </source>
</evidence>
<keyword evidence="3" id="KW-0998">Cell outer membrane</keyword>